<sequence length="123" mass="13798">MNAESRLADLVPDSTYVDVAALPWQPTRFPGVECKVLMENRATGLSTALMRWAPGARLPHHEHVEIEQSFILEGSLIDRDGVCTAGNYVWRRAGSRHDAWTEEGCLVLAIFLKPNRFFDQSGE</sequence>
<dbReference type="OrthoDB" id="2988517at2"/>
<dbReference type="Pfam" id="PF12973">
    <property type="entry name" value="Cupin_7"/>
    <property type="match status" value="1"/>
</dbReference>
<feature type="domain" description="ChrR-like cupin" evidence="1">
    <location>
        <begin position="15"/>
        <end position="108"/>
    </location>
</feature>
<dbReference type="Gene3D" id="2.60.120.10">
    <property type="entry name" value="Jelly Rolls"/>
    <property type="match status" value="1"/>
</dbReference>
<evidence type="ECO:0000259" key="1">
    <source>
        <dbReference type="Pfam" id="PF12973"/>
    </source>
</evidence>
<dbReference type="InterPro" id="IPR011051">
    <property type="entry name" value="RmlC_Cupin_sf"/>
</dbReference>
<accession>A0A1T4S339</accession>
<proteinExistence type="predicted"/>
<keyword evidence="3" id="KW-1185">Reference proteome</keyword>
<dbReference type="RefSeq" id="WP_085935994.1">
    <property type="nucleotide sequence ID" value="NZ_FUWJ01000006.1"/>
</dbReference>
<evidence type="ECO:0000313" key="3">
    <source>
        <dbReference type="Proteomes" id="UP000190092"/>
    </source>
</evidence>
<dbReference type="EMBL" id="FUWJ01000006">
    <property type="protein sequence ID" value="SKA22643.1"/>
    <property type="molecule type" value="Genomic_DNA"/>
</dbReference>
<organism evidence="2 3">
    <name type="scientific">Enhydrobacter aerosaccus</name>
    <dbReference type="NCBI Taxonomy" id="225324"/>
    <lineage>
        <taxon>Bacteria</taxon>
        <taxon>Pseudomonadati</taxon>
        <taxon>Pseudomonadota</taxon>
        <taxon>Alphaproteobacteria</taxon>
        <taxon>Hyphomicrobiales</taxon>
        <taxon>Enhydrobacter</taxon>
    </lineage>
</organism>
<dbReference type="STRING" id="225324.SAMN02745126_04333"/>
<dbReference type="InterPro" id="IPR014710">
    <property type="entry name" value="RmlC-like_jellyroll"/>
</dbReference>
<gene>
    <name evidence="2" type="ORF">SAMN02745126_04333</name>
</gene>
<dbReference type="SUPFAM" id="SSF51182">
    <property type="entry name" value="RmlC-like cupins"/>
    <property type="match status" value="1"/>
</dbReference>
<dbReference type="PANTHER" id="PTHR40112:SF1">
    <property type="entry name" value="H2HPP ISOMERASE"/>
    <property type="match status" value="1"/>
</dbReference>
<dbReference type="InterPro" id="IPR052535">
    <property type="entry name" value="Bacilysin_H2HPP_isomerase"/>
</dbReference>
<dbReference type="PANTHER" id="PTHR40112">
    <property type="entry name" value="H2HPP ISOMERASE"/>
    <property type="match status" value="1"/>
</dbReference>
<name>A0A1T4S339_9HYPH</name>
<protein>
    <submittedName>
        <fullName evidence="2">ChrR Cupin-like domain-containing protein</fullName>
    </submittedName>
</protein>
<dbReference type="CDD" id="cd02237">
    <property type="entry name" value="cupin_DAD_ChrR"/>
    <property type="match status" value="1"/>
</dbReference>
<dbReference type="Proteomes" id="UP000190092">
    <property type="component" value="Unassembled WGS sequence"/>
</dbReference>
<evidence type="ECO:0000313" key="2">
    <source>
        <dbReference type="EMBL" id="SKA22643.1"/>
    </source>
</evidence>
<reference evidence="3" key="1">
    <citation type="submission" date="2017-02" db="EMBL/GenBank/DDBJ databases">
        <authorList>
            <person name="Varghese N."/>
            <person name="Submissions S."/>
        </authorList>
    </citation>
    <scope>NUCLEOTIDE SEQUENCE [LARGE SCALE GENOMIC DNA]</scope>
    <source>
        <strain evidence="3">ATCC 27094</strain>
    </source>
</reference>
<dbReference type="InterPro" id="IPR025979">
    <property type="entry name" value="ChrR-like_cupin_dom"/>
</dbReference>
<dbReference type="AlphaFoldDB" id="A0A1T4S339"/>